<dbReference type="OrthoDB" id="342131at2759"/>
<dbReference type="GO" id="GO:0043291">
    <property type="term" value="C:RAVE complex"/>
    <property type="evidence" value="ECO:0007669"/>
    <property type="project" value="TreeGrafter"/>
</dbReference>
<dbReference type="GO" id="GO:0007035">
    <property type="term" value="P:vacuolar acidification"/>
    <property type="evidence" value="ECO:0007669"/>
    <property type="project" value="TreeGrafter"/>
</dbReference>
<evidence type="ECO:0000256" key="1">
    <source>
        <dbReference type="SAM" id="Coils"/>
    </source>
</evidence>
<dbReference type="GeneID" id="94834807"/>
<keyword evidence="5" id="KW-1185">Reference proteome</keyword>
<organism evidence="4 5">
    <name type="scientific">Tritrichomonas foetus</name>
    <dbReference type="NCBI Taxonomy" id="1144522"/>
    <lineage>
        <taxon>Eukaryota</taxon>
        <taxon>Metamonada</taxon>
        <taxon>Parabasalia</taxon>
        <taxon>Tritrichomonadida</taxon>
        <taxon>Tritrichomonadidae</taxon>
        <taxon>Tritrichomonas</taxon>
    </lineage>
</organism>
<feature type="coiled-coil region" evidence="1">
    <location>
        <begin position="1121"/>
        <end position="1148"/>
    </location>
</feature>
<proteinExistence type="predicted"/>
<gene>
    <name evidence="4" type="ORF">TRFO_18312</name>
</gene>
<feature type="region of interest" description="Disordered" evidence="2">
    <location>
        <begin position="1036"/>
        <end position="1056"/>
    </location>
</feature>
<dbReference type="InterPro" id="IPR022033">
    <property type="entry name" value="Rav1p_C"/>
</dbReference>
<dbReference type="InterPro" id="IPR015943">
    <property type="entry name" value="WD40/YVTN_repeat-like_dom_sf"/>
</dbReference>
<comment type="caution">
    <text evidence="4">The sequence shown here is derived from an EMBL/GenBank/DDBJ whole genome shotgun (WGS) entry which is preliminary data.</text>
</comment>
<accession>A0A1J4KLB2</accession>
<dbReference type="Pfam" id="PF12234">
    <property type="entry name" value="Rav1p_C"/>
    <property type="match status" value="1"/>
</dbReference>
<keyword evidence="1" id="KW-0175">Coiled coil</keyword>
<dbReference type="RefSeq" id="XP_068365155.1">
    <property type="nucleotide sequence ID" value="XM_068500103.1"/>
</dbReference>
<dbReference type="SUPFAM" id="SSF50978">
    <property type="entry name" value="WD40 repeat-like"/>
    <property type="match status" value="2"/>
</dbReference>
<dbReference type="Proteomes" id="UP000179807">
    <property type="component" value="Unassembled WGS sequence"/>
</dbReference>
<dbReference type="PANTHER" id="PTHR13950:SF9">
    <property type="entry name" value="RABCONNECTIN-3A"/>
    <property type="match status" value="1"/>
</dbReference>
<sequence>MIARFKFSIFNVRFNFQKGDTSFSMTYKKKFTANSKMVQKAPASLDFAESIGYSYPINTAYPNTFAFSGIQAGVLFAYASSNFVVVLSQCRYINAILKNHESTVCSIAFEMRGPHIVACDILGNFYFWHKNDSHYELSRKIKFGIPAVCISWYPAKREICASTKKGLFYDNISNFCPKSKILTSFSCFCAFNNDGTLLASHNSQKIVTIFILDSIPFMTQVVRHLDPVISLDFHPFLPMFITITNDYILHVWRQTHTSNFVCTSKIKVYNIGRFIRYPVFFKEKLKSSQKPSRIAFVDDKLQISWLEVDERGQIKDSNLKLSPKSSQNRLISVYKTNFGIEATTLGQNGITISSKYRKRRFLFHQSKIVQVKFQKKTDWLLTRDEKGCLIVWPIFDLYYSPQIVSYNAKFAVWYNNTSLLFLNDKRLQLYHNFTTEVEDFDFPDIFYCKEIYVFKENVYVLSRKKLILKEKSYNIEDYSHHAFSEVYENHFILALSSKTYQLTVYALPEFEEIKCLPRAGAIKSMTCMAINSFAVLTDENLEFWYFNQNLFVKKRSILLPGMTRIQYSSSLFFTYDSNHLYSIANGVFPIINTSVSYVTVNESGHLAYVSDNAFSVIPAWCIPKSVTEVESKEVNIDLNKPFVLSDISADSKKLHEITQKQTHNFMISPFVYSNPPESAFHVIRSTLIHLIEYESLFDYKPRQIPAVPNQYAIPMKLPVINEFNNQPLNEIDYLKNIHEDVDLFGLRYLLMINESAWPPSYIGLWLSFSLRQTEITDYLAKTINANSLSKFYVGVSIHDHLLLVKVVKAAIQKMWSEFQKVENVALFLIALGQQKKVSKLYNVIGDNQRSDFFSHDFTIDKFRKSAIKNAYSSLKLGGYEMSAALFIIAGDIKTGINVILEKIRDSILAFLVLRLLTQSDYESEIMKWFLQRVEWPDDILPILVSKLIRNDNLTELLEKALLETDISKNISTYGDRRITLFQIYYYLTKEHRILPQVAQNLLFDGYAPLARYLYEFVKCPFTTARIVAQNDIKEEENNNNNKNKEEESENENHEENDLKIEELKTFDFGGAGFNDDDEIDDEWSDSESNENNIENNEANITDITKSIDHFEKIDENSLPENQTSEVEIVEANEKMESMEDIINEKLRKYVYAFCCFYDKNPQKNDIAGIFAMNLGETEKASKLLENQQILYDMEKHVSQFIQTCSIFYLFSASVPTVPETLFYLSKLLLKLTTRKESIKFDFKSMKAYDEDGFSFTSYFGGFIVALWTFHHQLLCQLVCSDDSNLSIDVANNSLPPPRSYFDVDYSSSRFPDTNPLLLQFYSQENSGQVVSLERDRLLILHLIFSIMIDSIIELSLNTQATDYEDNEISEVNSSSISSSNSSLGLSLGIKQSEKEEISIQKQEQVKENDFQSDNSILVTDTQTEDKKSQKTRIICESQNEQLLQPEKEENVWKKLNESIALIESDKLKKLKKLVEKKNDDNEMRSQSKFKESKITNDSQKHLVEILRVRQKSMLRVLKFYQIALLCPPLSPPKISPEFLESFPNKQFISILNAVVNEHKKQIHKLERVQTQTISKLPCPFFRHNSLSIRRLPDPVYIPDPVQDFVIMPLNPDKAILISYGKMFSVNIENNYHHHACNNDKNMINAINKDQNQGIDNQQHVIHDSFQLITHPVLNLFLLISPNKVAMYDYNGSMSMETEYSFLAPQGEKFTYAMFSPDASRLAFCYTSSIRIYSFDLTVADPQPYYTLNFKGLVKSIVWVNLATLLIVAYVQPNGLPALALINTLSTFITPIPIDSNCGMITAMEIERRKGLLAYGTKSGKVYMIDLGDDCRVKWVQDFQSSITAVAISSGLVAFGTEEGDILIADIENDNNKKRLKVQYEITSLKITTNQIIVAGNANHLEIWKAE</sequence>
<reference evidence="4" key="1">
    <citation type="submission" date="2016-10" db="EMBL/GenBank/DDBJ databases">
        <authorList>
            <person name="Benchimol M."/>
            <person name="Almeida L.G."/>
            <person name="Vasconcelos A.T."/>
            <person name="Perreira-Neves A."/>
            <person name="Rosa I.A."/>
            <person name="Tasca T."/>
            <person name="Bogo M.R."/>
            <person name="de Souza W."/>
        </authorList>
    </citation>
    <scope>NUCLEOTIDE SEQUENCE [LARGE SCALE GENOMIC DNA]</scope>
    <source>
        <strain evidence="4">K</strain>
    </source>
</reference>
<dbReference type="SMART" id="SM00320">
    <property type="entry name" value="WD40"/>
    <property type="match status" value="6"/>
</dbReference>
<dbReference type="InterPro" id="IPR001680">
    <property type="entry name" value="WD40_rpt"/>
</dbReference>
<dbReference type="VEuPathDB" id="TrichDB:TRFO_18312"/>
<evidence type="ECO:0000313" key="5">
    <source>
        <dbReference type="Proteomes" id="UP000179807"/>
    </source>
</evidence>
<dbReference type="InterPro" id="IPR052208">
    <property type="entry name" value="DmX-like/RAVE_component"/>
</dbReference>
<dbReference type="PANTHER" id="PTHR13950">
    <property type="entry name" value="RABCONNECTIN-RELATED"/>
    <property type="match status" value="1"/>
</dbReference>
<protein>
    <recommendedName>
        <fullName evidence="3">RAVE complex protein Rav1 C-terminal domain-containing protein</fullName>
    </recommendedName>
</protein>
<evidence type="ECO:0000313" key="4">
    <source>
        <dbReference type="EMBL" id="OHT12019.1"/>
    </source>
</evidence>
<dbReference type="Gene3D" id="2.130.10.10">
    <property type="entry name" value="YVTN repeat-like/Quinoprotein amine dehydrogenase"/>
    <property type="match status" value="2"/>
</dbReference>
<evidence type="ECO:0000256" key="2">
    <source>
        <dbReference type="SAM" id="MobiDB-lite"/>
    </source>
</evidence>
<dbReference type="EMBL" id="MLAK01000573">
    <property type="protein sequence ID" value="OHT12019.1"/>
    <property type="molecule type" value="Genomic_DNA"/>
</dbReference>
<feature type="domain" description="RAVE complex protein Rav1 C-terminal" evidence="3">
    <location>
        <begin position="817"/>
        <end position="931"/>
    </location>
</feature>
<dbReference type="InterPro" id="IPR036322">
    <property type="entry name" value="WD40_repeat_dom_sf"/>
</dbReference>
<evidence type="ECO:0000259" key="3">
    <source>
        <dbReference type="Pfam" id="PF12234"/>
    </source>
</evidence>
<name>A0A1J4KLB2_9EUKA</name>